<gene>
    <name evidence="2" type="ORF">HNR30_003409</name>
</gene>
<name>A0A7W0CJ49_9ACTN</name>
<dbReference type="Proteomes" id="UP000530928">
    <property type="component" value="Unassembled WGS sequence"/>
</dbReference>
<comment type="similarity">
    <text evidence="1">Belongs to the asp23 family.</text>
</comment>
<evidence type="ECO:0000313" key="2">
    <source>
        <dbReference type="EMBL" id="MBA2892068.1"/>
    </source>
</evidence>
<dbReference type="AlphaFoldDB" id="A0A7W0CJ49"/>
<keyword evidence="3" id="KW-1185">Reference proteome</keyword>
<evidence type="ECO:0000256" key="1">
    <source>
        <dbReference type="ARBA" id="ARBA00005721"/>
    </source>
</evidence>
<sequence length="125" mass="12683">MTTLAVAPAQVRGRTDVSDRVVSKLARQVAGEVAGVSVVSQAGGLPWGGSSGGSVEGELATIRLTVAITYPAPIRATTERLRQHVADRITELTGLGVSRIDLKVASLTVTSPESGPPKAGPGAIS</sequence>
<accession>A0A7W0CJ49</accession>
<comment type="caution">
    <text evidence="2">The sequence shown here is derived from an EMBL/GenBank/DDBJ whole genome shotgun (WGS) entry which is preliminary data.</text>
</comment>
<proteinExistence type="inferred from homology"/>
<dbReference type="RefSeq" id="WP_181610801.1">
    <property type="nucleotide sequence ID" value="NZ_BAABAM010000002.1"/>
</dbReference>
<organism evidence="2 3">
    <name type="scientific">Nonomuraea soli</name>
    <dbReference type="NCBI Taxonomy" id="1032476"/>
    <lineage>
        <taxon>Bacteria</taxon>
        <taxon>Bacillati</taxon>
        <taxon>Actinomycetota</taxon>
        <taxon>Actinomycetes</taxon>
        <taxon>Streptosporangiales</taxon>
        <taxon>Streptosporangiaceae</taxon>
        <taxon>Nonomuraea</taxon>
    </lineage>
</organism>
<protein>
    <submittedName>
        <fullName evidence="2">Putative alkaline shock family protein YloU</fullName>
    </submittedName>
</protein>
<dbReference type="Pfam" id="PF03780">
    <property type="entry name" value="Asp23"/>
    <property type="match status" value="1"/>
</dbReference>
<evidence type="ECO:0000313" key="3">
    <source>
        <dbReference type="Proteomes" id="UP000530928"/>
    </source>
</evidence>
<dbReference type="EMBL" id="JACDUR010000003">
    <property type="protein sequence ID" value="MBA2892068.1"/>
    <property type="molecule type" value="Genomic_DNA"/>
</dbReference>
<dbReference type="InterPro" id="IPR005531">
    <property type="entry name" value="Asp23"/>
</dbReference>
<reference evidence="2 3" key="1">
    <citation type="submission" date="2020-07" db="EMBL/GenBank/DDBJ databases">
        <title>Genomic Encyclopedia of Type Strains, Phase IV (KMG-IV): sequencing the most valuable type-strain genomes for metagenomic binning, comparative biology and taxonomic classification.</title>
        <authorList>
            <person name="Goeker M."/>
        </authorList>
    </citation>
    <scope>NUCLEOTIDE SEQUENCE [LARGE SCALE GENOMIC DNA]</scope>
    <source>
        <strain evidence="2 3">DSM 45533</strain>
    </source>
</reference>